<dbReference type="SUPFAM" id="SSF144217">
    <property type="entry name" value="CSL zinc finger"/>
    <property type="match status" value="1"/>
</dbReference>
<feature type="region of interest" description="Disordered" evidence="5">
    <location>
        <begin position="259"/>
        <end position="287"/>
    </location>
</feature>
<dbReference type="PANTHER" id="PTHR45255:SF1">
    <property type="entry name" value="DNAJ HOMOLOG SUBFAMILY C MEMBER 24"/>
    <property type="match status" value="1"/>
</dbReference>
<dbReference type="Gene3D" id="3.10.660.10">
    <property type="entry name" value="DPH Zinc finger"/>
    <property type="match status" value="1"/>
</dbReference>
<dbReference type="AlphaFoldDB" id="K1QXT3"/>
<dbReference type="SUPFAM" id="SSF46565">
    <property type="entry name" value="Chaperone J-domain"/>
    <property type="match status" value="1"/>
</dbReference>
<dbReference type="Gene3D" id="1.10.287.110">
    <property type="entry name" value="DnaJ domain"/>
    <property type="match status" value="1"/>
</dbReference>
<feature type="region of interest" description="Disordered" evidence="5">
    <location>
        <begin position="173"/>
        <end position="207"/>
    </location>
</feature>
<protein>
    <submittedName>
        <fullName evidence="6">DnaJ-like protein subfamily C member 24</fullName>
    </submittedName>
</protein>
<dbReference type="GO" id="GO:0008198">
    <property type="term" value="F:ferrous iron binding"/>
    <property type="evidence" value="ECO:0007669"/>
    <property type="project" value="TreeGrafter"/>
</dbReference>
<evidence type="ECO:0000256" key="2">
    <source>
        <dbReference type="ARBA" id="ARBA00022723"/>
    </source>
</evidence>
<dbReference type="EMBL" id="JH817877">
    <property type="protein sequence ID" value="EKC33750.1"/>
    <property type="molecule type" value="Genomic_DNA"/>
</dbReference>
<evidence type="ECO:0000256" key="3">
    <source>
        <dbReference type="ARBA" id="ARBA00022833"/>
    </source>
</evidence>
<keyword evidence="4" id="KW-0408">Iron</keyword>
<dbReference type="Pfam" id="PF00226">
    <property type="entry name" value="DnaJ"/>
    <property type="match status" value="1"/>
</dbReference>
<dbReference type="PRINTS" id="PR00625">
    <property type="entry name" value="JDOMAIN"/>
</dbReference>
<sequence length="307" mass="34722">MENLYSILGCEESATCEEIKKCYQKLALKTHPDKVASQSREKLSDANDEFAKISFAWKILGDENLRNQYDIKWKQRCISQDWPIQDDIEIEEFEICDTPDCDEHVYTYPCRCGGLYALSETDSIDDLELEECCRAVKRMAIRRPPATLESVDGDKCPNIEETKTKAVEVDLTPYPTKRGKPRMKGARKKPYQKSGGEDNKSKNPEKDVHIPVAPLPVLVAPPSYNLLRSESTCTTTKTKKIKCTKTISSVTADVACSSNKNTDKAGNATHKRKHHRQSTKSSIKKRRMIPEDSSVEELITKFAKLAL</sequence>
<dbReference type="InterPro" id="IPR001623">
    <property type="entry name" value="DnaJ_domain"/>
</dbReference>
<comment type="similarity">
    <text evidence="1">Belongs to the DPH4 family.</text>
</comment>
<dbReference type="InterPro" id="IPR036671">
    <property type="entry name" value="DPH_MB_sf"/>
</dbReference>
<evidence type="ECO:0000256" key="4">
    <source>
        <dbReference type="ARBA" id="ARBA00023004"/>
    </source>
</evidence>
<evidence type="ECO:0000256" key="5">
    <source>
        <dbReference type="SAM" id="MobiDB-lite"/>
    </source>
</evidence>
<evidence type="ECO:0000313" key="6">
    <source>
        <dbReference type="EMBL" id="EKC33750.1"/>
    </source>
</evidence>
<dbReference type="PANTHER" id="PTHR45255">
    <property type="entry name" value="DNAJ HOMOLOG SUBFAMILY C MEMBER 24"/>
    <property type="match status" value="1"/>
</dbReference>
<evidence type="ECO:0000256" key="1">
    <source>
        <dbReference type="ARBA" id="ARBA00006169"/>
    </source>
</evidence>
<feature type="compositionally biased region" description="Basic residues" evidence="5">
    <location>
        <begin position="269"/>
        <end position="287"/>
    </location>
</feature>
<dbReference type="CDD" id="cd06257">
    <property type="entry name" value="DnaJ"/>
    <property type="match status" value="1"/>
</dbReference>
<reference evidence="6" key="1">
    <citation type="journal article" date="2012" name="Nature">
        <title>The oyster genome reveals stress adaptation and complexity of shell formation.</title>
        <authorList>
            <person name="Zhang G."/>
            <person name="Fang X."/>
            <person name="Guo X."/>
            <person name="Li L."/>
            <person name="Luo R."/>
            <person name="Xu F."/>
            <person name="Yang P."/>
            <person name="Zhang L."/>
            <person name="Wang X."/>
            <person name="Qi H."/>
            <person name="Xiong Z."/>
            <person name="Que H."/>
            <person name="Xie Y."/>
            <person name="Holland P.W."/>
            <person name="Paps J."/>
            <person name="Zhu Y."/>
            <person name="Wu F."/>
            <person name="Chen Y."/>
            <person name="Wang J."/>
            <person name="Peng C."/>
            <person name="Meng J."/>
            <person name="Yang L."/>
            <person name="Liu J."/>
            <person name="Wen B."/>
            <person name="Zhang N."/>
            <person name="Huang Z."/>
            <person name="Zhu Q."/>
            <person name="Feng Y."/>
            <person name="Mount A."/>
            <person name="Hedgecock D."/>
            <person name="Xu Z."/>
            <person name="Liu Y."/>
            <person name="Domazet-Loso T."/>
            <person name="Du Y."/>
            <person name="Sun X."/>
            <person name="Zhang S."/>
            <person name="Liu B."/>
            <person name="Cheng P."/>
            <person name="Jiang X."/>
            <person name="Li J."/>
            <person name="Fan D."/>
            <person name="Wang W."/>
            <person name="Fu W."/>
            <person name="Wang T."/>
            <person name="Wang B."/>
            <person name="Zhang J."/>
            <person name="Peng Z."/>
            <person name="Li Y."/>
            <person name="Li N."/>
            <person name="Wang J."/>
            <person name="Chen M."/>
            <person name="He Y."/>
            <person name="Tan F."/>
            <person name="Song X."/>
            <person name="Zheng Q."/>
            <person name="Huang R."/>
            <person name="Yang H."/>
            <person name="Du X."/>
            <person name="Chen L."/>
            <person name="Yang M."/>
            <person name="Gaffney P.M."/>
            <person name="Wang S."/>
            <person name="Luo L."/>
            <person name="She Z."/>
            <person name="Ming Y."/>
            <person name="Huang W."/>
            <person name="Zhang S."/>
            <person name="Huang B."/>
            <person name="Zhang Y."/>
            <person name="Qu T."/>
            <person name="Ni P."/>
            <person name="Miao G."/>
            <person name="Wang J."/>
            <person name="Wang Q."/>
            <person name="Steinberg C.E."/>
            <person name="Wang H."/>
            <person name="Li N."/>
            <person name="Qian L."/>
            <person name="Zhang G."/>
            <person name="Li Y."/>
            <person name="Yang H."/>
            <person name="Liu X."/>
            <person name="Wang J."/>
            <person name="Yin Y."/>
            <person name="Wang J."/>
        </authorList>
    </citation>
    <scope>NUCLEOTIDE SEQUENCE [LARGE SCALE GENOMIC DNA]</scope>
    <source>
        <strain evidence="6">05x7-T-G4-1.051#20</strain>
    </source>
</reference>
<dbReference type="InParanoid" id="K1QXT3"/>
<name>K1QXT3_MAGGI</name>
<feature type="compositionally biased region" description="Basic and acidic residues" evidence="5">
    <location>
        <begin position="195"/>
        <end position="207"/>
    </location>
</feature>
<dbReference type="InterPro" id="IPR007872">
    <property type="entry name" value="DPH_MB_dom"/>
</dbReference>
<accession>K1QXT3</accession>
<feature type="compositionally biased region" description="Basic residues" evidence="5">
    <location>
        <begin position="177"/>
        <end position="191"/>
    </location>
</feature>
<proteinExistence type="inferred from homology"/>
<organism evidence="6">
    <name type="scientific">Magallana gigas</name>
    <name type="common">Pacific oyster</name>
    <name type="synonym">Crassostrea gigas</name>
    <dbReference type="NCBI Taxonomy" id="29159"/>
    <lineage>
        <taxon>Eukaryota</taxon>
        <taxon>Metazoa</taxon>
        <taxon>Spiralia</taxon>
        <taxon>Lophotrochozoa</taxon>
        <taxon>Mollusca</taxon>
        <taxon>Bivalvia</taxon>
        <taxon>Autobranchia</taxon>
        <taxon>Pteriomorphia</taxon>
        <taxon>Ostreida</taxon>
        <taxon>Ostreoidea</taxon>
        <taxon>Ostreidae</taxon>
        <taxon>Magallana</taxon>
    </lineage>
</organism>
<dbReference type="PROSITE" id="PS51074">
    <property type="entry name" value="DPH_MB"/>
    <property type="match status" value="1"/>
</dbReference>
<keyword evidence="2" id="KW-0479">Metal-binding</keyword>
<keyword evidence="3" id="KW-0862">Zinc</keyword>
<dbReference type="SMART" id="SM00271">
    <property type="entry name" value="DnaJ"/>
    <property type="match status" value="1"/>
</dbReference>
<dbReference type="InterPro" id="IPR036869">
    <property type="entry name" value="J_dom_sf"/>
</dbReference>
<dbReference type="HOGENOM" id="CLU_906903_0_0_1"/>
<dbReference type="PROSITE" id="PS50076">
    <property type="entry name" value="DNAJ_2"/>
    <property type="match status" value="1"/>
</dbReference>
<gene>
    <name evidence="6" type="ORF">CGI_10023285</name>
</gene>
<dbReference type="GO" id="GO:0001671">
    <property type="term" value="F:ATPase activator activity"/>
    <property type="evidence" value="ECO:0007669"/>
    <property type="project" value="TreeGrafter"/>
</dbReference>